<dbReference type="Proteomes" id="UP001500729">
    <property type="component" value="Unassembled WGS sequence"/>
</dbReference>
<sequence length="76" mass="8049">MRNDDRALAVALRGAQWALDDAAYAIPSGQYGPHQCHELAGILERLAVVLRERGRNHGRTVDAGVLADAAAELASG</sequence>
<dbReference type="EMBL" id="BAAAGS010000021">
    <property type="protein sequence ID" value="GAA0532729.1"/>
    <property type="molecule type" value="Genomic_DNA"/>
</dbReference>
<evidence type="ECO:0000313" key="2">
    <source>
        <dbReference type="Proteomes" id="UP001500729"/>
    </source>
</evidence>
<comment type="caution">
    <text evidence="1">The sequence shown here is derived from an EMBL/GenBank/DDBJ whole genome shotgun (WGS) entry which is preliminary data.</text>
</comment>
<reference evidence="1 2" key="1">
    <citation type="journal article" date="2019" name="Int. J. Syst. Evol. Microbiol.">
        <title>The Global Catalogue of Microorganisms (GCM) 10K type strain sequencing project: providing services to taxonomists for standard genome sequencing and annotation.</title>
        <authorList>
            <consortium name="The Broad Institute Genomics Platform"/>
            <consortium name="The Broad Institute Genome Sequencing Center for Infectious Disease"/>
            <person name="Wu L."/>
            <person name="Ma J."/>
        </authorList>
    </citation>
    <scope>NUCLEOTIDE SEQUENCE [LARGE SCALE GENOMIC DNA]</scope>
    <source>
        <strain evidence="1 2">JCM 10303</strain>
    </source>
</reference>
<gene>
    <name evidence="1" type="ORF">GCM10009533_34800</name>
</gene>
<evidence type="ECO:0000313" key="1">
    <source>
        <dbReference type="EMBL" id="GAA0532729.1"/>
    </source>
</evidence>
<accession>A0ABN1D2U0</accession>
<dbReference type="RefSeq" id="WP_009949526.1">
    <property type="nucleotide sequence ID" value="NZ_BAAAGS010000021.1"/>
</dbReference>
<proteinExistence type="predicted"/>
<keyword evidence="2" id="KW-1185">Reference proteome</keyword>
<protein>
    <submittedName>
        <fullName evidence="1">Uncharacterized protein</fullName>
    </submittedName>
</protein>
<organism evidence="1 2">
    <name type="scientific">Saccharopolyspora erythraea</name>
    <name type="common">Streptomyces erythraeus</name>
    <dbReference type="NCBI Taxonomy" id="1836"/>
    <lineage>
        <taxon>Bacteria</taxon>
        <taxon>Bacillati</taxon>
        <taxon>Actinomycetota</taxon>
        <taxon>Actinomycetes</taxon>
        <taxon>Pseudonocardiales</taxon>
        <taxon>Pseudonocardiaceae</taxon>
        <taxon>Saccharopolyspora</taxon>
    </lineage>
</organism>
<name>A0ABN1D2U0_SACER</name>